<sequence length="311" mass="36009">MSTWRKKHRRPPPEDKETIHFEPRRDPGKKTHILVKVSYDRTEDVQRYFRWNFLTPQDVVEKWRSPEIVGTKTKRHVTHVSLVLGQENVPPKTASQACWEDHFLVVQDQLKFWMEWIQNIEVGVYKPDQEHDNAEYNTFLEELKNEQDVTATELIQIVKYRPNAPAHKQFNMSCEVVRAPNFCHLCRTVAHPLALCEAKGCTVCGSRNHPHYKCAKKCTCKTRPLHLASECPLKSGWTASKQEVSLRRLQKGQRQEVVAAPRLESPKTFFGEQQDGESGDKKMGSETLILDADDGIGDVELNLRDFHLTRK</sequence>
<reference evidence="3" key="1">
    <citation type="submission" date="2019-03" db="EMBL/GenBank/DDBJ databases">
        <title>Snf2 controls pulcherriminic acid biosynthesis and connects pigmentation and antifungal activity of the yeast Metschnikowia pulcherrima.</title>
        <authorList>
            <person name="Gore-Lloyd D."/>
            <person name="Sumann I."/>
            <person name="Brachmann A.O."/>
            <person name="Schneeberger K."/>
            <person name="Ortiz-Merino R.A."/>
            <person name="Moreno-Beltran M."/>
            <person name="Schlaefli M."/>
            <person name="Kirner P."/>
            <person name="Santos Kron A."/>
            <person name="Wolfe K.H."/>
            <person name="Piel J."/>
            <person name="Ahrens C.H."/>
            <person name="Henk D."/>
            <person name="Freimoser F.M."/>
        </authorList>
    </citation>
    <scope>NUCLEOTIDE SEQUENCE [LARGE SCALE GENOMIC DNA]</scope>
    <source>
        <strain evidence="3">APC 1.2</strain>
    </source>
</reference>
<organism evidence="2 3">
    <name type="scientific">Metschnikowia aff. pulcherrima</name>
    <dbReference type="NCBI Taxonomy" id="2163413"/>
    <lineage>
        <taxon>Eukaryota</taxon>
        <taxon>Fungi</taxon>
        <taxon>Dikarya</taxon>
        <taxon>Ascomycota</taxon>
        <taxon>Saccharomycotina</taxon>
        <taxon>Pichiomycetes</taxon>
        <taxon>Metschnikowiaceae</taxon>
        <taxon>Metschnikowia</taxon>
    </lineage>
</organism>
<accession>A0A4P6XT88</accession>
<feature type="compositionally biased region" description="Basic and acidic residues" evidence="1">
    <location>
        <begin position="11"/>
        <end position="26"/>
    </location>
</feature>
<evidence type="ECO:0000256" key="1">
    <source>
        <dbReference type="SAM" id="MobiDB-lite"/>
    </source>
</evidence>
<dbReference type="AlphaFoldDB" id="A0A4P6XT88"/>
<evidence type="ECO:0000313" key="2">
    <source>
        <dbReference type="EMBL" id="QBM90359.1"/>
    </source>
</evidence>
<name>A0A4P6XT88_9ASCO</name>
<feature type="region of interest" description="Disordered" evidence="1">
    <location>
        <begin position="1"/>
        <end position="26"/>
    </location>
</feature>
<keyword evidence="3" id="KW-1185">Reference proteome</keyword>
<dbReference type="Proteomes" id="UP000292447">
    <property type="component" value="Chromosome V"/>
</dbReference>
<evidence type="ECO:0000313" key="3">
    <source>
        <dbReference type="Proteomes" id="UP000292447"/>
    </source>
</evidence>
<feature type="compositionally biased region" description="Basic residues" evidence="1">
    <location>
        <begin position="1"/>
        <end position="10"/>
    </location>
</feature>
<gene>
    <name evidence="2" type="ORF">METSCH_E06080</name>
</gene>
<dbReference type="EMBL" id="CP034460">
    <property type="protein sequence ID" value="QBM90359.1"/>
    <property type="molecule type" value="Genomic_DNA"/>
</dbReference>
<proteinExistence type="predicted"/>
<protein>
    <submittedName>
        <fullName evidence="2">Uncharacterized protein</fullName>
    </submittedName>
</protein>